<dbReference type="OMA" id="SEAYYMA"/>
<proteinExistence type="predicted"/>
<dbReference type="InterPro" id="IPR005475">
    <property type="entry name" value="Transketolase-like_Pyr-bd"/>
</dbReference>
<dbReference type="InterPro" id="IPR033248">
    <property type="entry name" value="Transketolase_C"/>
</dbReference>
<evidence type="ECO:0000259" key="12">
    <source>
        <dbReference type="SMART" id="SM00861"/>
    </source>
</evidence>
<evidence type="ECO:0000256" key="9">
    <source>
        <dbReference type="ARBA" id="ARBA00063295"/>
    </source>
</evidence>
<keyword evidence="6" id="KW-0496">Mitochondrion</keyword>
<dbReference type="FunFam" id="3.40.50.920:FF:000004">
    <property type="entry name" value="2-oxoisovalerate dehydrogenase subunit beta 1, mitochondrial"/>
    <property type="match status" value="1"/>
</dbReference>
<evidence type="ECO:0000256" key="11">
    <source>
        <dbReference type="ARBA" id="ARBA00082400"/>
    </source>
</evidence>
<comment type="subcellular location">
    <subcellularLocation>
        <location evidence="2">Mitochondrion matrix</location>
    </subcellularLocation>
</comment>
<dbReference type="InterPro" id="IPR009014">
    <property type="entry name" value="Transketo_C/PFOR_II"/>
</dbReference>
<organism evidence="13 14">
    <name type="scientific">Exaiptasia diaphana</name>
    <name type="common">Tropical sea anemone</name>
    <name type="synonym">Aiptasia pulchella</name>
    <dbReference type="NCBI Taxonomy" id="2652724"/>
    <lineage>
        <taxon>Eukaryota</taxon>
        <taxon>Metazoa</taxon>
        <taxon>Cnidaria</taxon>
        <taxon>Anthozoa</taxon>
        <taxon>Hexacorallia</taxon>
        <taxon>Actiniaria</taxon>
        <taxon>Aiptasiidae</taxon>
        <taxon>Exaiptasia</taxon>
    </lineage>
</organism>
<dbReference type="Pfam" id="PF02780">
    <property type="entry name" value="Transketolase_C"/>
    <property type="match status" value="1"/>
</dbReference>
<dbReference type="EnsemblMetazoa" id="XM_021039964.2">
    <property type="protein sequence ID" value="XP_020895623.1"/>
    <property type="gene ID" value="LOC110234578"/>
</dbReference>
<evidence type="ECO:0000256" key="4">
    <source>
        <dbReference type="ARBA" id="ARBA00022946"/>
    </source>
</evidence>
<dbReference type="SUPFAM" id="SSF52922">
    <property type="entry name" value="TK C-terminal domain-like"/>
    <property type="match status" value="1"/>
</dbReference>
<feature type="domain" description="Transketolase-like pyrimidine-binding" evidence="12">
    <location>
        <begin position="62"/>
        <end position="237"/>
    </location>
</feature>
<dbReference type="KEGG" id="epa:110234578"/>
<dbReference type="PANTHER" id="PTHR42980:SF1">
    <property type="entry name" value="2-OXOISOVALERATE DEHYDROGENASE SUBUNIT BETA, MITOCHONDRIAL"/>
    <property type="match status" value="1"/>
</dbReference>
<evidence type="ECO:0000256" key="7">
    <source>
        <dbReference type="ARBA" id="ARBA00051764"/>
    </source>
</evidence>
<name>A0A913WXK4_EXADI</name>
<evidence type="ECO:0000256" key="10">
    <source>
        <dbReference type="ARBA" id="ARBA00071568"/>
    </source>
</evidence>
<keyword evidence="14" id="KW-1185">Reference proteome</keyword>
<keyword evidence="5" id="KW-0560">Oxidoreductase</keyword>
<comment type="cofactor">
    <cofactor evidence="1">
        <name>thiamine diphosphate</name>
        <dbReference type="ChEBI" id="CHEBI:58937"/>
    </cofactor>
</comment>
<sequence length="383" mass="41757">MAATSCLIKRLVKPISGVSSYGKCGMISFITSKNSLSLNRCASSFSFVPEKADPALGETKKINLFQALTDAMDIALKSDPSTVIFGEDVAFGGVFRCTVGLREKHGKDRVFNTPLSEQGIVGFGIGLASAGATAVAEIQFADYILPAFDQLINEAAKFRYRSGNLFDCGGLTVRAPCGAVGHGAVYHSQSNESFFAHVPGLKVVIPRSPIKAKGLLLASIRDPNPVIFFEPKILYRQSVEEVPVCDYVLPLSEAEVILKGSDVTLVGWGTQVHVLREVCKLAQDQLGVSCELIDLQTILPWDKETVIKSVLKTGRLLVAHEATHTGGFGGEIVSTVQENCFLSLEAPIMRVCGWDTPFPHIFEPFYLPDKWRCFEAIKKMMEY</sequence>
<comment type="function">
    <text evidence="8">Together with BCKDHA forms the heterotetrameric E1 subunit of the mitochondrial branched-chain alpha-ketoacid dehydrogenase (BCKD) complex. The BCKD complex catalyzes the multi-step oxidative decarboxylation of alpha-ketoacids derived from the branched-chain amino-acids valine, leucine and isoleucine producing CO2 and acyl-CoA which is subsequently utilized to produce energy. The E1 subunit catalyzes the first step with the decarboxylation of the alpha-ketoacid forming an enzyme-product intermediate. A reductive acylation mediated by the lipoylamide cofactor of E2 extracts the acyl group from the E1 active site for the next step of the reaction.</text>
</comment>
<evidence type="ECO:0000256" key="8">
    <source>
        <dbReference type="ARBA" id="ARBA00057409"/>
    </source>
</evidence>
<dbReference type="GO" id="GO:0003863">
    <property type="term" value="F:branched-chain 2-oxo acid dehydrogenase activity"/>
    <property type="evidence" value="ECO:0007669"/>
    <property type="project" value="UniProtKB-EC"/>
</dbReference>
<dbReference type="GO" id="GO:0005759">
    <property type="term" value="C:mitochondrial matrix"/>
    <property type="evidence" value="ECO:0007669"/>
    <property type="project" value="UniProtKB-SubCell"/>
</dbReference>
<keyword evidence="4" id="KW-0809">Transit peptide</keyword>
<dbReference type="InterPro" id="IPR029061">
    <property type="entry name" value="THDP-binding"/>
</dbReference>
<dbReference type="RefSeq" id="XP_020895623.1">
    <property type="nucleotide sequence ID" value="XM_021039964.2"/>
</dbReference>
<dbReference type="Gene3D" id="3.40.50.920">
    <property type="match status" value="1"/>
</dbReference>
<dbReference type="PANTHER" id="PTHR42980">
    <property type="entry name" value="2-OXOISOVALERATE DEHYDROGENASE SUBUNIT BETA-RELATED"/>
    <property type="match status" value="1"/>
</dbReference>
<dbReference type="FunFam" id="3.40.50.970:FF:000001">
    <property type="entry name" value="Pyruvate dehydrogenase E1 beta subunit"/>
    <property type="match status" value="1"/>
</dbReference>
<evidence type="ECO:0000313" key="14">
    <source>
        <dbReference type="Proteomes" id="UP000887567"/>
    </source>
</evidence>
<reference evidence="13" key="1">
    <citation type="submission" date="2022-11" db="UniProtKB">
        <authorList>
            <consortium name="EnsemblMetazoa"/>
        </authorList>
    </citation>
    <scope>IDENTIFICATION</scope>
</reference>
<evidence type="ECO:0000256" key="3">
    <source>
        <dbReference type="ARBA" id="ARBA00012277"/>
    </source>
</evidence>
<evidence type="ECO:0000256" key="5">
    <source>
        <dbReference type="ARBA" id="ARBA00023002"/>
    </source>
</evidence>
<evidence type="ECO:0000256" key="2">
    <source>
        <dbReference type="ARBA" id="ARBA00004305"/>
    </source>
</evidence>
<dbReference type="AlphaFoldDB" id="A0A913WXK4"/>
<dbReference type="GeneID" id="110234578"/>
<dbReference type="Pfam" id="PF02779">
    <property type="entry name" value="Transket_pyr"/>
    <property type="match status" value="1"/>
</dbReference>
<comment type="subunit">
    <text evidence="9">Heterotetramer of 2 alpha/BCKDHA and 2 beta chains/BCKDHB that forms the branched-chain alpha-keto acid decarboxylase (E1) component of the BCKD complex. The branched-chain alpha-ketoacid dehydrogenase is a large complex composed of three major building blocks E1, E2 and E3. It is organized around E2, a 24-meric cubic core composed of DBT, to which are associated 6 to 12 copies of E1, and approximately 6 copies of the dehydrogenase E3, a DLD dimer.</text>
</comment>
<accession>A0A913WXK4</accession>
<dbReference type="Gene3D" id="3.40.50.970">
    <property type="match status" value="1"/>
</dbReference>
<dbReference type="CDD" id="cd07036">
    <property type="entry name" value="TPP_PYR_E1-PDHc-beta_like"/>
    <property type="match status" value="1"/>
</dbReference>
<dbReference type="SUPFAM" id="SSF52518">
    <property type="entry name" value="Thiamin diphosphate-binding fold (THDP-binding)"/>
    <property type="match status" value="1"/>
</dbReference>
<dbReference type="GO" id="GO:0007584">
    <property type="term" value="P:response to nutrient"/>
    <property type="evidence" value="ECO:0007669"/>
    <property type="project" value="TreeGrafter"/>
</dbReference>
<evidence type="ECO:0000256" key="1">
    <source>
        <dbReference type="ARBA" id="ARBA00001964"/>
    </source>
</evidence>
<dbReference type="Proteomes" id="UP000887567">
    <property type="component" value="Unplaced"/>
</dbReference>
<evidence type="ECO:0000313" key="13">
    <source>
        <dbReference type="EnsemblMetazoa" id="XP_020895623.1"/>
    </source>
</evidence>
<dbReference type="SMART" id="SM00861">
    <property type="entry name" value="Transket_pyr"/>
    <property type="match status" value="1"/>
</dbReference>
<dbReference type="EC" id="1.2.4.4" evidence="3"/>
<dbReference type="OrthoDB" id="878at2759"/>
<protein>
    <recommendedName>
        <fullName evidence="10">2-oxoisovalerate dehydrogenase subunit beta, mitochondrial</fullName>
        <ecNumber evidence="3">1.2.4.4</ecNumber>
    </recommendedName>
    <alternativeName>
        <fullName evidence="11">Branched-chain alpha-keto acid dehydrogenase E1 component beta chain</fullName>
    </alternativeName>
</protein>
<comment type="catalytic activity">
    <reaction evidence="7">
        <text>N(6)-[(R)-lipoyl]-L-lysyl-[protein] + 3-methyl-2-oxobutanoate + H(+) = N(6)-[(R)-S(8)-2-methylpropanoyldihydrolipoyl]-L-lysyl-[protein] + CO2</text>
        <dbReference type="Rhea" id="RHEA:13457"/>
        <dbReference type="Rhea" id="RHEA-COMP:10474"/>
        <dbReference type="Rhea" id="RHEA-COMP:10497"/>
        <dbReference type="ChEBI" id="CHEBI:11851"/>
        <dbReference type="ChEBI" id="CHEBI:15378"/>
        <dbReference type="ChEBI" id="CHEBI:16526"/>
        <dbReference type="ChEBI" id="CHEBI:83099"/>
        <dbReference type="ChEBI" id="CHEBI:83142"/>
        <dbReference type="EC" id="1.2.4.4"/>
    </reaction>
    <physiologicalReaction direction="left-to-right" evidence="7">
        <dbReference type="Rhea" id="RHEA:13458"/>
    </physiologicalReaction>
</comment>
<evidence type="ECO:0000256" key="6">
    <source>
        <dbReference type="ARBA" id="ARBA00023128"/>
    </source>
</evidence>
<dbReference type="GO" id="GO:0009083">
    <property type="term" value="P:branched-chain amino acid catabolic process"/>
    <property type="evidence" value="ECO:0007669"/>
    <property type="project" value="TreeGrafter"/>
</dbReference>